<reference evidence="6 7" key="1">
    <citation type="journal article" date="2013" name="ISME J.">
        <title>Multifactorial diversity sustains microbial community stability.</title>
        <authorList>
            <person name="Erkus O."/>
            <person name="de Jager V.C."/>
            <person name="Spus M."/>
            <person name="van Alen-Boerrigter I.J."/>
            <person name="van Rijswijck I.M."/>
            <person name="Hazelwood L."/>
            <person name="Janssen P.W."/>
            <person name="van Hijum S.A."/>
            <person name="Kleerebezem M."/>
            <person name="Smid E.J."/>
        </authorList>
    </citation>
    <scope>NUCLEOTIDE SEQUENCE [LARGE SCALE GENOMIC DNA]</scope>
    <source>
        <strain evidence="6 7">TIFN6</strain>
    </source>
</reference>
<name>T0S5I6_LACLC</name>
<comment type="subcellular location">
    <subcellularLocation>
        <location evidence="1">Cell envelope</location>
    </subcellularLocation>
</comment>
<feature type="domain" description="Periplasmic binding protein" evidence="5">
    <location>
        <begin position="63"/>
        <end position="314"/>
    </location>
</feature>
<feature type="transmembrane region" description="Helical" evidence="4">
    <location>
        <begin position="21"/>
        <end position="41"/>
    </location>
</feature>
<evidence type="ECO:0000256" key="4">
    <source>
        <dbReference type="SAM" id="Phobius"/>
    </source>
</evidence>
<evidence type="ECO:0000256" key="3">
    <source>
        <dbReference type="ARBA" id="ARBA00022729"/>
    </source>
</evidence>
<keyword evidence="3" id="KW-0732">Signal</keyword>
<gene>
    <name evidence="6" type="ORF">LLT6_12925</name>
</gene>
<comment type="similarity">
    <text evidence="2">Belongs to the bacterial solute-binding protein 2 family.</text>
</comment>
<comment type="caution">
    <text evidence="6">The sequence shown here is derived from an EMBL/GenBank/DDBJ whole genome shotgun (WGS) entry which is preliminary data.</text>
</comment>
<dbReference type="GO" id="GO:0030246">
    <property type="term" value="F:carbohydrate binding"/>
    <property type="evidence" value="ECO:0007669"/>
    <property type="project" value="UniProtKB-ARBA"/>
</dbReference>
<dbReference type="InterPro" id="IPR028082">
    <property type="entry name" value="Peripla_BP_I"/>
</dbReference>
<dbReference type="EMBL" id="ATBB01000284">
    <property type="protein sequence ID" value="EQC56665.1"/>
    <property type="molecule type" value="Genomic_DNA"/>
</dbReference>
<evidence type="ECO:0000256" key="1">
    <source>
        <dbReference type="ARBA" id="ARBA00004196"/>
    </source>
</evidence>
<dbReference type="Proteomes" id="UP000015854">
    <property type="component" value="Unassembled WGS sequence"/>
</dbReference>
<dbReference type="Gene3D" id="3.40.50.2300">
    <property type="match status" value="2"/>
</dbReference>
<keyword evidence="4" id="KW-1133">Transmembrane helix</keyword>
<keyword evidence="4" id="KW-0472">Membrane</keyword>
<dbReference type="AlphaFoldDB" id="T0S5I6"/>
<accession>T0S5I6</accession>
<dbReference type="InterPro" id="IPR025997">
    <property type="entry name" value="SBP_2_dom"/>
</dbReference>
<evidence type="ECO:0000313" key="7">
    <source>
        <dbReference type="Proteomes" id="UP000015854"/>
    </source>
</evidence>
<organism evidence="6 7">
    <name type="scientific">Lactococcus cremoris subsp. cremoris TIFN6</name>
    <dbReference type="NCBI Taxonomy" id="1234876"/>
    <lineage>
        <taxon>Bacteria</taxon>
        <taxon>Bacillati</taxon>
        <taxon>Bacillota</taxon>
        <taxon>Bacilli</taxon>
        <taxon>Lactobacillales</taxon>
        <taxon>Streptococcaceae</taxon>
        <taxon>Lactococcus</taxon>
        <taxon>Lactococcus cremoris subsp. cremoris</taxon>
    </lineage>
</organism>
<proteinExistence type="inferred from homology"/>
<dbReference type="PANTHER" id="PTHR46847">
    <property type="entry name" value="D-ALLOSE-BINDING PERIPLASMIC PROTEIN-RELATED"/>
    <property type="match status" value="1"/>
</dbReference>
<dbReference type="Pfam" id="PF13407">
    <property type="entry name" value="Peripla_BP_4"/>
    <property type="match status" value="1"/>
</dbReference>
<evidence type="ECO:0000313" key="6">
    <source>
        <dbReference type="EMBL" id="EQC56665.1"/>
    </source>
</evidence>
<evidence type="ECO:0000256" key="2">
    <source>
        <dbReference type="ARBA" id="ARBA00007639"/>
    </source>
</evidence>
<dbReference type="PATRIC" id="fig|1234876.3.peg.1247"/>
<keyword evidence="4" id="KW-0812">Transmembrane</keyword>
<dbReference type="GO" id="GO:0030313">
    <property type="term" value="C:cell envelope"/>
    <property type="evidence" value="ECO:0007669"/>
    <property type="project" value="UniProtKB-SubCell"/>
</dbReference>
<protein>
    <submittedName>
        <fullName evidence="6">D-ribose-binding protein</fullName>
    </submittedName>
</protein>
<dbReference type="SUPFAM" id="SSF53822">
    <property type="entry name" value="Periplasmic binding protein-like I"/>
    <property type="match status" value="1"/>
</dbReference>
<sequence>MSFVANGNRRVEYEISKKLTFALVATLAVSTLTACSLYTGIPGRDGKEKVEEVAHKKANELNIGVSISTMNNPYFVSMNNAIKSMAKEKNTKLTVSDAQNDSATQLNNVQNFISQNVDAILINPVDYDAIVSAIKAANNAHIPVIAMDRGANGGTVLTTVASDNVAAGKMAAQAVEKLVGKNVKVLELSGTPGASATIDRGKGFNSEAKTLGLNILSSQSANFYRTTGLNTTQNMLQSHKDGQAIFAQNDEMALGAAKAVQASGQKIAIFGIDGESETHDAIKAGTMTATIAQQPAKIGEMALQATYDYYQGKKIDHIINSPIYLVDKDNVDEHKW</sequence>
<dbReference type="PANTHER" id="PTHR46847:SF1">
    <property type="entry name" value="D-ALLOSE-BINDING PERIPLASMIC PROTEIN-RELATED"/>
    <property type="match status" value="1"/>
</dbReference>
<evidence type="ECO:0000259" key="5">
    <source>
        <dbReference type="Pfam" id="PF13407"/>
    </source>
</evidence>